<dbReference type="Gene3D" id="3.80.10.10">
    <property type="entry name" value="Ribonuclease Inhibitor"/>
    <property type="match status" value="1"/>
</dbReference>
<protein>
    <submittedName>
        <fullName evidence="1">Uncharacterized protein</fullName>
    </submittedName>
</protein>
<proteinExistence type="predicted"/>
<accession>X6NVZ8</accession>
<dbReference type="EMBL" id="ASPP01005732">
    <property type="protein sequence ID" value="ETO29999.1"/>
    <property type="molecule type" value="Genomic_DNA"/>
</dbReference>
<reference evidence="1 2" key="1">
    <citation type="journal article" date="2013" name="Curr. Biol.">
        <title>The Genome of the Foraminiferan Reticulomyxa filosa.</title>
        <authorList>
            <person name="Glockner G."/>
            <person name="Hulsmann N."/>
            <person name="Schleicher M."/>
            <person name="Noegel A.A."/>
            <person name="Eichinger L."/>
            <person name="Gallinger C."/>
            <person name="Pawlowski J."/>
            <person name="Sierra R."/>
            <person name="Euteneuer U."/>
            <person name="Pillet L."/>
            <person name="Moustafa A."/>
            <person name="Platzer M."/>
            <person name="Groth M."/>
            <person name="Szafranski K."/>
            <person name="Schliwa M."/>
        </authorList>
    </citation>
    <scope>NUCLEOTIDE SEQUENCE [LARGE SCALE GENOMIC DNA]</scope>
</reference>
<dbReference type="SUPFAM" id="SSF52047">
    <property type="entry name" value="RNI-like"/>
    <property type="match status" value="1"/>
</dbReference>
<dbReference type="AlphaFoldDB" id="X6NVZ8"/>
<dbReference type="InterPro" id="IPR032675">
    <property type="entry name" value="LRR_dom_sf"/>
</dbReference>
<sequence length="222" mass="25406">MVKEFEDCFVNLLRLEVAWFTYNSKNPLGWLESVLVSEYSSLAELDFSNSDLTSTKLRGLLDALHKRNAYSPITVINFTGNRKLNDDIAEDLCTCIAKKLPSLKTLYLDHTNIGDGTCKAIFHLFQNCSFFNDRKSFSHLFDPNLMKEGTTRLKKISMEGTKITKAGVDILNEVFSQGLVHRRDAIKFYVHKFTNTQSSPANTISDDNTLDKTFYDKRIVFY</sequence>
<name>X6NVZ8_RETFI</name>
<dbReference type="Proteomes" id="UP000023152">
    <property type="component" value="Unassembled WGS sequence"/>
</dbReference>
<evidence type="ECO:0000313" key="2">
    <source>
        <dbReference type="Proteomes" id="UP000023152"/>
    </source>
</evidence>
<gene>
    <name evidence="1" type="ORF">RFI_07122</name>
</gene>
<organism evidence="1 2">
    <name type="scientific">Reticulomyxa filosa</name>
    <dbReference type="NCBI Taxonomy" id="46433"/>
    <lineage>
        <taxon>Eukaryota</taxon>
        <taxon>Sar</taxon>
        <taxon>Rhizaria</taxon>
        <taxon>Retaria</taxon>
        <taxon>Foraminifera</taxon>
        <taxon>Monothalamids</taxon>
        <taxon>Reticulomyxidae</taxon>
        <taxon>Reticulomyxa</taxon>
    </lineage>
</organism>
<comment type="caution">
    <text evidence="1">The sequence shown here is derived from an EMBL/GenBank/DDBJ whole genome shotgun (WGS) entry which is preliminary data.</text>
</comment>
<evidence type="ECO:0000313" key="1">
    <source>
        <dbReference type="EMBL" id="ETO29999.1"/>
    </source>
</evidence>
<keyword evidence="2" id="KW-1185">Reference proteome</keyword>